<keyword evidence="1" id="KW-0812">Transmembrane</keyword>
<feature type="transmembrane region" description="Helical" evidence="1">
    <location>
        <begin position="41"/>
        <end position="59"/>
    </location>
</feature>
<accession>A0AAV1TUW2</accession>
<sequence>MEVDSLNGSKYLLLIVDEGSGCLKDFSLRAKSDSEECIKKYIMAVLTVIGFLPVLVTVTDPIRTACSA</sequence>
<dbReference type="Proteomes" id="UP001162060">
    <property type="component" value="Unassembled WGS sequence"/>
</dbReference>
<evidence type="ECO:0000256" key="1">
    <source>
        <dbReference type="SAM" id="Phobius"/>
    </source>
</evidence>
<evidence type="ECO:0000313" key="2">
    <source>
        <dbReference type="EMBL" id="CAK7926045.1"/>
    </source>
</evidence>
<dbReference type="AlphaFoldDB" id="A0AAV1TUW2"/>
<keyword evidence="1" id="KW-1133">Transmembrane helix</keyword>
<protein>
    <submittedName>
        <fullName evidence="2">Uncharacterized protein</fullName>
    </submittedName>
</protein>
<organism evidence="2 3">
    <name type="scientific">Peronospora matthiolae</name>
    <dbReference type="NCBI Taxonomy" id="2874970"/>
    <lineage>
        <taxon>Eukaryota</taxon>
        <taxon>Sar</taxon>
        <taxon>Stramenopiles</taxon>
        <taxon>Oomycota</taxon>
        <taxon>Peronosporomycetes</taxon>
        <taxon>Peronosporales</taxon>
        <taxon>Peronosporaceae</taxon>
        <taxon>Peronospora</taxon>
    </lineage>
</organism>
<reference evidence="2" key="1">
    <citation type="submission" date="2024-01" db="EMBL/GenBank/DDBJ databases">
        <authorList>
            <person name="Webb A."/>
        </authorList>
    </citation>
    <scope>NUCLEOTIDE SEQUENCE</scope>
    <source>
        <strain evidence="2">Pm1</strain>
    </source>
</reference>
<gene>
    <name evidence="2" type="ORF">PM001_LOCUS11195</name>
</gene>
<evidence type="ECO:0000313" key="3">
    <source>
        <dbReference type="Proteomes" id="UP001162060"/>
    </source>
</evidence>
<dbReference type="EMBL" id="CAKLBY020000096">
    <property type="protein sequence ID" value="CAK7926045.1"/>
    <property type="molecule type" value="Genomic_DNA"/>
</dbReference>
<proteinExistence type="predicted"/>
<keyword evidence="1" id="KW-0472">Membrane</keyword>
<name>A0AAV1TUW2_9STRA</name>
<comment type="caution">
    <text evidence="2">The sequence shown here is derived from an EMBL/GenBank/DDBJ whole genome shotgun (WGS) entry which is preliminary data.</text>
</comment>